<dbReference type="Gene3D" id="1.10.443.10">
    <property type="entry name" value="Intergrase catalytic core"/>
    <property type="match status" value="1"/>
</dbReference>
<sequence>MRIKIAKPDGRKSDLTLQWVTKRYGEKMNGWRELAEEWIKSQDSSTAEKLNALAIFLEKYIIHTVPWCADIFIFLAGDQNGWKASSHDFKSAIIKNSKRRDNRNTTEIINYISNFIDWILDNHFFENTDKGSKIYLYKNPLEQLKSKQTLSETVHSPLPYRYIQRLSEILCPKPSGSFSNWSWAQSLSGIRSTAATGWFEVDENLIDKNDEDCVWIREIVMRNKKSVTIYKMWSPVAAMVLFVKLQLPLRTYQVRMLDTGEADAMRYQNGKWIKNTKYKFVLNSHSKGIFRRFKDNVTGLDSTGLYINTNKTADQNKDEFQRGYEIPWQNEFLLYWLEKLRNWQEKYNPIVAPTDCTTLEIKHTKDLKSNAYLSKMGYCCFLMRDATSNCSENRKKPIPDASIPLIWYKLLEKLENNLSNCGDTLPNGTPLQLVHHYEKNYKSPKVKTNYQLHSLRVSLITSYLIEAKLPLPVVSKLLAGHSRILMTIYYTKLTPVVMQEKMAEATKVLENNSKESIRIFLKDAELRQIESKMAFHDDMSIKSILVNRNPIGWELRHHGLCLAGGNNVMTDEVKSIAGCWNGGELIQDSKNFSKRLNSSVGHSSENCVRCRWFITDASYLPALNAHLNFMSYKAYNAANLAAKIEADIESFEELKYEAELKNIPFLKHNELQNLNRRHEKQLVESDEYTKNWIATFNLIRRLVEIEQKRNEDDHHTKLVAVGSQEDIKIGFIETTSELLHLSLLCEDAEIYPDLLDDIKKTSVIQNRTQSLSRIMIRKGYLPHLLLLDQDQQLIAANAMIRAMTKQIECTNKLESFQKTVSYLEFDEFLQNHEVLETGIKTLEEHLNTPINSLSLKSLISSIQHGEDESEL</sequence>
<dbReference type="GO" id="GO:0015074">
    <property type="term" value="P:DNA integration"/>
    <property type="evidence" value="ECO:0007669"/>
    <property type="project" value="InterPro"/>
</dbReference>
<keyword evidence="2" id="KW-1185">Reference proteome</keyword>
<reference evidence="1 2" key="1">
    <citation type="submission" date="2017-04" db="EMBL/GenBank/DDBJ databases">
        <title>High diversity of culturable Acinetobacter species in natural soil and water ecosystems.</title>
        <authorList>
            <person name="Nemec A."/>
            <person name="Radolfova-Krizova L."/>
        </authorList>
    </citation>
    <scope>NUCLEOTIDE SEQUENCE [LARGE SCALE GENOMIC DNA]</scope>
    <source>
        <strain evidence="1 2">ANC 4999</strain>
    </source>
</reference>
<evidence type="ECO:0000313" key="2">
    <source>
        <dbReference type="Proteomes" id="UP000242765"/>
    </source>
</evidence>
<dbReference type="EMBL" id="NEGB01000004">
    <property type="protein sequence ID" value="OTG65537.1"/>
    <property type="molecule type" value="Genomic_DNA"/>
</dbReference>
<dbReference type="Pfam" id="PF13009">
    <property type="entry name" value="Integrase_2"/>
    <property type="match status" value="1"/>
</dbReference>
<dbReference type="InterPro" id="IPR013762">
    <property type="entry name" value="Integrase-like_cat_sf"/>
</dbReference>
<dbReference type="GO" id="GO:0006310">
    <property type="term" value="P:DNA recombination"/>
    <property type="evidence" value="ECO:0007669"/>
    <property type="project" value="InterPro"/>
</dbReference>
<dbReference type="RefSeq" id="WP_086203600.1">
    <property type="nucleotide sequence ID" value="NZ_NEGB01000004.1"/>
</dbReference>
<dbReference type="Proteomes" id="UP000242765">
    <property type="component" value="Unassembled WGS sequence"/>
</dbReference>
<dbReference type="GO" id="GO:0003677">
    <property type="term" value="F:DNA binding"/>
    <property type="evidence" value="ECO:0007669"/>
    <property type="project" value="InterPro"/>
</dbReference>
<dbReference type="InterPro" id="IPR024965">
    <property type="entry name" value="Putative_integrase"/>
</dbReference>
<proteinExistence type="predicted"/>
<dbReference type="OrthoDB" id="2077978at2"/>
<comment type="caution">
    <text evidence="1">The sequence shown here is derived from an EMBL/GenBank/DDBJ whole genome shotgun (WGS) entry which is preliminary data.</text>
</comment>
<evidence type="ECO:0000313" key="1">
    <source>
        <dbReference type="EMBL" id="OTG65537.1"/>
    </source>
</evidence>
<organism evidence="1 2">
    <name type="scientific">Acinetobacter silvestris</name>
    <dbReference type="NCBI Taxonomy" id="1977882"/>
    <lineage>
        <taxon>Bacteria</taxon>
        <taxon>Pseudomonadati</taxon>
        <taxon>Pseudomonadota</taxon>
        <taxon>Gammaproteobacteria</taxon>
        <taxon>Moraxellales</taxon>
        <taxon>Moraxellaceae</taxon>
        <taxon>Acinetobacter</taxon>
    </lineage>
</organism>
<name>A0A1Y3CEM4_9GAMM</name>
<dbReference type="AlphaFoldDB" id="A0A1Y3CEM4"/>
<accession>A0A1Y3CEM4</accession>
<protein>
    <submittedName>
        <fullName evidence="1">Integrase</fullName>
    </submittedName>
</protein>
<gene>
    <name evidence="1" type="ORF">B9T28_08750</name>
</gene>
<dbReference type="STRING" id="1977882.B9T28_08750"/>